<dbReference type="GeneID" id="82157973"/>
<evidence type="ECO:0000313" key="1">
    <source>
        <dbReference type="EMBL" id="NPE14529.1"/>
    </source>
</evidence>
<dbReference type="InterPro" id="IPR050582">
    <property type="entry name" value="HAD-like_SerB"/>
</dbReference>
<proteinExistence type="predicted"/>
<dbReference type="Pfam" id="PF12710">
    <property type="entry name" value="HAD"/>
    <property type="match status" value="1"/>
</dbReference>
<evidence type="ECO:0000313" key="2">
    <source>
        <dbReference type="Proteomes" id="UP001193734"/>
    </source>
</evidence>
<gene>
    <name evidence="1" type="ORF">HPS55_09380</name>
</gene>
<sequence>MKTIYAFDFDGTLTTRDTLIEFIRYARGNSALIMGIIRHLPMLIMMKLRIYPNDKAKQHIFDHFFKGMTVDEFTTICTEFARNSQQLLRPHGIETVKRAIRQECPVVIVSASIDLWVAPFFSDMGATIHNNGQTDSDNNTEAPIIILGTKPEITGGRLTGRFATPNCYGKEKVNRLLALYPHREKYRLIAFGDSRGDKELLTAADESHYKPFRE</sequence>
<organism evidence="1 2">
    <name type="scientific">Xylanibacter rodentium</name>
    <dbReference type="NCBI Taxonomy" id="2736289"/>
    <lineage>
        <taxon>Bacteria</taxon>
        <taxon>Pseudomonadati</taxon>
        <taxon>Bacteroidota</taxon>
        <taxon>Bacteroidia</taxon>
        <taxon>Bacteroidales</taxon>
        <taxon>Prevotellaceae</taxon>
        <taxon>Xylanibacter</taxon>
    </lineage>
</organism>
<comment type="caution">
    <text evidence="1">The sequence shown here is derived from an EMBL/GenBank/DDBJ whole genome shotgun (WGS) entry which is preliminary data.</text>
</comment>
<dbReference type="EMBL" id="JABKKE010000014">
    <property type="protein sequence ID" value="NPE14529.1"/>
    <property type="molecule type" value="Genomic_DNA"/>
</dbReference>
<dbReference type="Gene3D" id="3.40.50.1000">
    <property type="entry name" value="HAD superfamily/HAD-like"/>
    <property type="match status" value="1"/>
</dbReference>
<protein>
    <submittedName>
        <fullName evidence="1">Haloacid dehalogenase-like hydrolase</fullName>
    </submittedName>
</protein>
<reference evidence="1 2" key="1">
    <citation type="submission" date="2020-05" db="EMBL/GenBank/DDBJ databases">
        <title>Distinct polysaccharide utilization as determinants for interspecies competition between intestinal Prevotella spp.</title>
        <authorList>
            <person name="Galvez E.J.C."/>
            <person name="Iljazovic A."/>
            <person name="Strowig T."/>
        </authorList>
    </citation>
    <scope>NUCLEOTIDE SEQUENCE [LARGE SCALE GENOMIC DNA]</scope>
    <source>
        <strain evidence="1 2">PROD</strain>
    </source>
</reference>
<dbReference type="InterPro" id="IPR036412">
    <property type="entry name" value="HAD-like_sf"/>
</dbReference>
<dbReference type="SUPFAM" id="SSF56784">
    <property type="entry name" value="HAD-like"/>
    <property type="match status" value="1"/>
</dbReference>
<dbReference type="NCBIfam" id="TIGR01488">
    <property type="entry name" value="HAD-SF-IB"/>
    <property type="match status" value="1"/>
</dbReference>
<accession>A0ABX2AV45</accession>
<dbReference type="RefSeq" id="WP_172177687.1">
    <property type="nucleotide sequence ID" value="NZ_CASGIA010000039.1"/>
</dbReference>
<dbReference type="InterPro" id="IPR023214">
    <property type="entry name" value="HAD_sf"/>
</dbReference>
<keyword evidence="2" id="KW-1185">Reference proteome</keyword>
<dbReference type="PANTHER" id="PTHR43344">
    <property type="entry name" value="PHOSPHOSERINE PHOSPHATASE"/>
    <property type="match status" value="1"/>
</dbReference>
<name>A0ABX2AV45_9BACT</name>
<dbReference type="Proteomes" id="UP001193734">
    <property type="component" value="Unassembled WGS sequence"/>
</dbReference>
<dbReference type="PANTHER" id="PTHR43344:SF14">
    <property type="entry name" value="HAD-IB FAMILY HYDROLASE"/>
    <property type="match status" value="1"/>
</dbReference>